<feature type="compositionally biased region" description="Basic and acidic residues" evidence="1">
    <location>
        <begin position="317"/>
        <end position="336"/>
    </location>
</feature>
<dbReference type="Pfam" id="PF26130">
    <property type="entry name" value="PB1-like"/>
    <property type="match status" value="1"/>
</dbReference>
<proteinExistence type="predicted"/>
<evidence type="ECO:0000256" key="1">
    <source>
        <dbReference type="SAM" id="MobiDB-lite"/>
    </source>
</evidence>
<dbReference type="Gramene" id="KZM90398">
    <property type="protein sequence ID" value="KZM90398"/>
    <property type="gene ID" value="DCAR_022237"/>
</dbReference>
<feature type="compositionally biased region" description="Acidic residues" evidence="1">
    <location>
        <begin position="359"/>
        <end position="368"/>
    </location>
</feature>
<feature type="compositionally biased region" description="Polar residues" evidence="1">
    <location>
        <begin position="178"/>
        <end position="187"/>
    </location>
</feature>
<feature type="compositionally biased region" description="Acidic residues" evidence="1">
    <location>
        <begin position="282"/>
        <end position="297"/>
    </location>
</feature>
<feature type="domain" description="PB1-like" evidence="2">
    <location>
        <begin position="5"/>
        <end position="94"/>
    </location>
</feature>
<dbReference type="EMBL" id="LNRQ01000006">
    <property type="protein sequence ID" value="KZM90398.1"/>
    <property type="molecule type" value="Genomic_DNA"/>
</dbReference>
<organism evidence="3">
    <name type="scientific">Daucus carota subsp. sativus</name>
    <name type="common">Carrot</name>
    <dbReference type="NCBI Taxonomy" id="79200"/>
    <lineage>
        <taxon>Eukaryota</taxon>
        <taxon>Viridiplantae</taxon>
        <taxon>Streptophyta</taxon>
        <taxon>Embryophyta</taxon>
        <taxon>Tracheophyta</taxon>
        <taxon>Spermatophyta</taxon>
        <taxon>Magnoliopsida</taxon>
        <taxon>eudicotyledons</taxon>
        <taxon>Gunneridae</taxon>
        <taxon>Pentapetalae</taxon>
        <taxon>asterids</taxon>
        <taxon>campanulids</taxon>
        <taxon>Apiales</taxon>
        <taxon>Apiaceae</taxon>
        <taxon>Apioideae</taxon>
        <taxon>Scandiceae</taxon>
        <taxon>Daucinae</taxon>
        <taxon>Daucus</taxon>
        <taxon>Daucus sect. Daucus</taxon>
    </lineage>
</organism>
<gene>
    <name evidence="3" type="ORF">DCAR_022237</name>
</gene>
<name>A0A164VIM3_DAUCS</name>
<feature type="compositionally biased region" description="Low complexity" evidence="1">
    <location>
        <begin position="188"/>
        <end position="199"/>
    </location>
</feature>
<evidence type="ECO:0000313" key="3">
    <source>
        <dbReference type="EMBL" id="KZM90398.1"/>
    </source>
</evidence>
<accession>A0A164VIM3</accession>
<feature type="compositionally biased region" description="Basic and acidic residues" evidence="1">
    <location>
        <begin position="272"/>
        <end position="281"/>
    </location>
</feature>
<feature type="compositionally biased region" description="Polar residues" evidence="1">
    <location>
        <begin position="200"/>
        <end position="214"/>
    </location>
</feature>
<protein>
    <recommendedName>
        <fullName evidence="2">PB1-like domain-containing protein</fullName>
    </recommendedName>
</protein>
<sequence length="368" mass="41828">MAEKLLNVRYNYDGTFNKTSYSGGKSIIINRQDVDEFSYTVALENVKDCLNCTEIGGLYVLNGKPQQWKLLKCDSDLLQLVDACESGGDINIYVDCVVDKECKPLEPGVPFLVVRPRKNILKEHLQSNQNRRTFVSSHQLQQQRQSKRIPRSPQLQEVEQNKLPKSPRLQELAKKNLRSSTHLQEVQNNNLPKTPPKNLRSSTHLQEVQNTNLPKTPPKNLRNSTHLQESGRVNEYELRKIQNVEENKKKFKELRLGNYVANPIKPIVQQSTKEKKDRDDPEYVVENETGDESDDTSEGIKSVQKRKAIPGPRTRSRANDKDLGDKDPVDPIDKGKKVAAATEMRREDVGDTDLQNGSEGEEVEADFG</sequence>
<dbReference type="AlphaFoldDB" id="A0A164VIM3"/>
<feature type="compositionally biased region" description="Polar residues" evidence="1">
    <location>
        <begin position="127"/>
        <end position="144"/>
    </location>
</feature>
<dbReference type="InterPro" id="IPR058594">
    <property type="entry name" value="PB1-like_dom_pln"/>
</dbReference>
<reference evidence="3" key="1">
    <citation type="journal article" date="2016" name="Nat. Genet.">
        <title>A high-quality carrot genome assembly provides new insights into carotenoid accumulation and asterid genome evolution.</title>
        <authorList>
            <person name="Iorizzo M."/>
            <person name="Ellison S."/>
            <person name="Senalik D."/>
            <person name="Zeng P."/>
            <person name="Satapoomin P."/>
            <person name="Huang J."/>
            <person name="Bowman M."/>
            <person name="Iovene M."/>
            <person name="Sanseverino W."/>
            <person name="Cavagnaro P."/>
            <person name="Yildiz M."/>
            <person name="Macko-Podgorni A."/>
            <person name="Moranska E."/>
            <person name="Grzebelus E."/>
            <person name="Grzebelus D."/>
            <person name="Ashrafi H."/>
            <person name="Zheng Z."/>
            <person name="Cheng S."/>
            <person name="Spooner D."/>
            <person name="Van Deynze A."/>
            <person name="Simon P."/>
        </authorList>
    </citation>
    <scope>NUCLEOTIDE SEQUENCE [LARGE SCALE GENOMIC DNA]</scope>
    <source>
        <tissue evidence="3">Leaf</tissue>
    </source>
</reference>
<evidence type="ECO:0000259" key="2">
    <source>
        <dbReference type="Pfam" id="PF26130"/>
    </source>
</evidence>
<feature type="region of interest" description="Disordered" evidence="1">
    <location>
        <begin position="268"/>
        <end position="368"/>
    </location>
</feature>
<feature type="region of interest" description="Disordered" evidence="1">
    <location>
        <begin position="127"/>
        <end position="234"/>
    </location>
</feature>
<comment type="caution">
    <text evidence="3">The sequence shown here is derived from an EMBL/GenBank/DDBJ whole genome shotgun (WGS) entry which is preliminary data.</text>
</comment>